<dbReference type="AlphaFoldDB" id="C1D224"/>
<keyword evidence="3 6" id="KW-0378">Hydrolase</keyword>
<accession>C1D224</accession>
<evidence type="ECO:0000256" key="2">
    <source>
        <dbReference type="ARBA" id="ARBA00009865"/>
    </source>
</evidence>
<dbReference type="EMBL" id="CP001115">
    <property type="protein sequence ID" value="ACO47463.1"/>
    <property type="molecule type" value="Genomic_DNA"/>
</dbReference>
<gene>
    <name evidence="6" type="ordered locus">Deide_1p00592</name>
</gene>
<dbReference type="Gene3D" id="2.115.10.20">
    <property type="entry name" value="Glycosyl hydrolase domain, family 43"/>
    <property type="match status" value="1"/>
</dbReference>
<dbReference type="PANTHER" id="PTHR43301">
    <property type="entry name" value="ARABINAN ENDO-1,5-ALPHA-L-ARABINOSIDASE"/>
    <property type="match status" value="1"/>
</dbReference>
<sequence>MVYNGNDCRYYMYYAASPFGTRNSAIGVASSTNPCATGTWTDHGPILRSSSTTTDDNAIDPNVHWDSTSGWWKSWGSFFGGIKIQHMSSMTTFDGPTCTIASRPGVANNPVEAPSTFKRGKYHYLFASWDSCCKGLDSTYKTVVGRATSITGPYSDKNGVRLDQGGEPLYLTTGPTKSARAAGKRQLLLHTPLLRPQQRRQPQNGCQAAGVEWQLALYQRNDQRVQPRQRWNLPAR</sequence>
<dbReference type="InterPro" id="IPR006710">
    <property type="entry name" value="Glyco_hydro_43"/>
</dbReference>
<evidence type="ECO:0000256" key="3">
    <source>
        <dbReference type="ARBA" id="ARBA00022801"/>
    </source>
</evidence>
<organism evidence="6 7">
    <name type="scientific">Deinococcus deserti (strain DSM 17065 / CIP 109153 / LMG 22923 / VCD115)</name>
    <dbReference type="NCBI Taxonomy" id="546414"/>
    <lineage>
        <taxon>Bacteria</taxon>
        <taxon>Thermotogati</taxon>
        <taxon>Deinococcota</taxon>
        <taxon>Deinococci</taxon>
        <taxon>Deinococcales</taxon>
        <taxon>Deinococcaceae</taxon>
        <taxon>Deinococcus</taxon>
    </lineage>
</organism>
<dbReference type="Proteomes" id="UP000002208">
    <property type="component" value="Plasmid 1"/>
</dbReference>
<dbReference type="GO" id="GO:0005975">
    <property type="term" value="P:carbohydrate metabolic process"/>
    <property type="evidence" value="ECO:0007669"/>
    <property type="project" value="InterPro"/>
</dbReference>
<comment type="similarity">
    <text evidence="2">Belongs to the glycosyl hydrolase 43 family.</text>
</comment>
<geneLocation type="plasmid" evidence="7">
    <name>pDeide1</name>
</geneLocation>
<dbReference type="InterPro" id="IPR050727">
    <property type="entry name" value="GH43_arabinanases"/>
</dbReference>
<evidence type="ECO:0000256" key="1">
    <source>
        <dbReference type="ARBA" id="ARBA00004834"/>
    </source>
</evidence>
<dbReference type="KEGG" id="ddr:Deide_1p00592"/>
<name>C1D224_DEIDV</name>
<keyword evidence="7" id="KW-1185">Reference proteome</keyword>
<dbReference type="GO" id="GO:0004553">
    <property type="term" value="F:hydrolase activity, hydrolyzing O-glycosyl compounds"/>
    <property type="evidence" value="ECO:0007669"/>
    <property type="project" value="InterPro"/>
</dbReference>
<evidence type="ECO:0000313" key="7">
    <source>
        <dbReference type="Proteomes" id="UP000002208"/>
    </source>
</evidence>
<keyword evidence="6" id="KW-0614">Plasmid</keyword>
<protein>
    <submittedName>
        <fullName evidence="6">Putative glycosyl hydrolase family 43</fullName>
    </submittedName>
</protein>
<reference evidence="6 7" key="1">
    <citation type="journal article" date="2009" name="PLoS Genet.">
        <title>Alliance of proteomics and genomics to unravel the specificities of Sahara bacterium Deinococcus deserti.</title>
        <authorList>
            <person name="de Groot A."/>
            <person name="Dulermo R."/>
            <person name="Ortet P."/>
            <person name="Blanchard L."/>
            <person name="Guerin P."/>
            <person name="Fernandez B."/>
            <person name="Vacherie B."/>
            <person name="Dossat C."/>
            <person name="Jolivet E."/>
            <person name="Siguier P."/>
            <person name="Chandler M."/>
            <person name="Barakat M."/>
            <person name="Dedieu A."/>
            <person name="Barbe V."/>
            <person name="Heulin T."/>
            <person name="Sommer S."/>
            <person name="Achouak W."/>
            <person name="Armengaud J."/>
        </authorList>
    </citation>
    <scope>NUCLEOTIDE SEQUENCE [LARGE SCALE GENOMIC DNA]</scope>
    <source>
        <strain evidence="7">DSM 17065 / CIP 109153 / LMG 22923 / VCD115</strain>
        <plasmid evidence="7">pDeide1</plasmid>
    </source>
</reference>
<keyword evidence="4" id="KW-0326">Glycosidase</keyword>
<evidence type="ECO:0000256" key="5">
    <source>
        <dbReference type="PIRSR" id="PIRSR606710-2"/>
    </source>
</evidence>
<dbReference type="PANTHER" id="PTHR43301:SF3">
    <property type="entry name" value="ARABINAN ENDO-1,5-ALPHA-L-ARABINOSIDASE A-RELATED"/>
    <property type="match status" value="1"/>
</dbReference>
<evidence type="ECO:0000313" key="6">
    <source>
        <dbReference type="EMBL" id="ACO47463.1"/>
    </source>
</evidence>
<dbReference type="Pfam" id="PF04616">
    <property type="entry name" value="Glyco_hydro_43"/>
    <property type="match status" value="1"/>
</dbReference>
<evidence type="ECO:0000256" key="4">
    <source>
        <dbReference type="ARBA" id="ARBA00023295"/>
    </source>
</evidence>
<dbReference type="CAZy" id="GH43">
    <property type="family name" value="Glycoside Hydrolase Family 43"/>
</dbReference>
<comment type="pathway">
    <text evidence="1">Glycan metabolism; L-arabinan degradation.</text>
</comment>
<proteinExistence type="inferred from homology"/>
<dbReference type="HOGENOM" id="CLU_1173880_0_0_0"/>
<dbReference type="CDD" id="cd08998">
    <property type="entry name" value="GH43_Arb43a-like"/>
    <property type="match status" value="1"/>
</dbReference>
<feature type="site" description="Important for catalytic activity, responsible for pKa modulation of the active site Glu and correct orientation of both the proton donor and substrate" evidence="5">
    <location>
        <position position="60"/>
    </location>
</feature>
<dbReference type="InterPro" id="IPR023296">
    <property type="entry name" value="Glyco_hydro_beta-prop_sf"/>
</dbReference>
<dbReference type="SUPFAM" id="SSF75005">
    <property type="entry name" value="Arabinanase/levansucrase/invertase"/>
    <property type="match status" value="1"/>
</dbReference>